<dbReference type="PANTHER" id="PTHR30126:SF40">
    <property type="entry name" value="HTH-TYPE TRANSCRIPTIONAL REGULATOR GLTR"/>
    <property type="match status" value="1"/>
</dbReference>
<dbReference type="Proteomes" id="UP000467322">
    <property type="component" value="Unassembled WGS sequence"/>
</dbReference>
<evidence type="ECO:0000256" key="1">
    <source>
        <dbReference type="ARBA" id="ARBA00009437"/>
    </source>
</evidence>
<evidence type="ECO:0000259" key="5">
    <source>
        <dbReference type="PROSITE" id="PS50931"/>
    </source>
</evidence>
<dbReference type="InterPro" id="IPR036390">
    <property type="entry name" value="WH_DNA-bd_sf"/>
</dbReference>
<proteinExistence type="inferred from homology"/>
<name>A0A845MAB9_9RHOB</name>
<dbReference type="Pfam" id="PF00126">
    <property type="entry name" value="HTH_1"/>
    <property type="match status" value="1"/>
</dbReference>
<dbReference type="InterPro" id="IPR000847">
    <property type="entry name" value="LysR_HTH_N"/>
</dbReference>
<sequence>MRLTVKQMEVLHAIVVAGSITAAKRVLQLSQPTISQQLAKMERTLGTQLIYRGRGEALKLTAAGDYWYKTAKRILTELDQAEQQHRMLFDEKRLTLHFGTTPSLRGRFTEAAARTALEQNQFARFDFDWAITSEEVVENINAHKYNCGVVSSASIDDQRAQFHIEHLFRDQIVWVVPTSVPDAAIERALTTFDVPDDAEALTRYVDVTPAIPWRERSDNWFRTMLPFASPFFGCITHQAAVDFVAAGLATCHTPISLLPNLPTTVRDRIKVYDIGQHIRDVVFVMPRHLRSLKPFATFSDRISTYARETYSDVGASENIRPLPGVAHTHKAAE</sequence>
<dbReference type="GO" id="GO:0003700">
    <property type="term" value="F:DNA-binding transcription factor activity"/>
    <property type="evidence" value="ECO:0007669"/>
    <property type="project" value="InterPro"/>
</dbReference>
<dbReference type="AlphaFoldDB" id="A0A845MAB9"/>
<comment type="similarity">
    <text evidence="1">Belongs to the LysR transcriptional regulatory family.</text>
</comment>
<dbReference type="SUPFAM" id="SSF53850">
    <property type="entry name" value="Periplasmic binding protein-like II"/>
    <property type="match status" value="1"/>
</dbReference>
<dbReference type="PROSITE" id="PS50931">
    <property type="entry name" value="HTH_LYSR"/>
    <property type="match status" value="1"/>
</dbReference>
<feature type="domain" description="HTH lysR-type" evidence="5">
    <location>
        <begin position="3"/>
        <end position="61"/>
    </location>
</feature>
<protein>
    <submittedName>
        <fullName evidence="6">LysR family transcriptional regulator</fullName>
    </submittedName>
</protein>
<keyword evidence="4" id="KW-0804">Transcription</keyword>
<dbReference type="Gene3D" id="1.10.10.10">
    <property type="entry name" value="Winged helix-like DNA-binding domain superfamily/Winged helix DNA-binding domain"/>
    <property type="match status" value="1"/>
</dbReference>
<dbReference type="RefSeq" id="WP_161353190.1">
    <property type="nucleotide sequence ID" value="NZ_WTUX01000019.1"/>
</dbReference>
<dbReference type="PRINTS" id="PR00039">
    <property type="entry name" value="HTHLYSR"/>
</dbReference>
<evidence type="ECO:0000256" key="3">
    <source>
        <dbReference type="ARBA" id="ARBA00023125"/>
    </source>
</evidence>
<reference evidence="6 7" key="1">
    <citation type="submission" date="2019-12" db="EMBL/GenBank/DDBJ databases">
        <title>Maritimibacter sp. nov. sp. isolated from sea sand.</title>
        <authorList>
            <person name="Kim J."/>
            <person name="Jeong S.E."/>
            <person name="Jung H.S."/>
            <person name="Jeon C.O."/>
        </authorList>
    </citation>
    <scope>NUCLEOTIDE SEQUENCE [LARGE SCALE GENOMIC DNA]</scope>
    <source>
        <strain evidence="6 7">DP07</strain>
    </source>
</reference>
<evidence type="ECO:0000256" key="4">
    <source>
        <dbReference type="ARBA" id="ARBA00023163"/>
    </source>
</evidence>
<dbReference type="InterPro" id="IPR036388">
    <property type="entry name" value="WH-like_DNA-bd_sf"/>
</dbReference>
<accession>A0A845MAB9</accession>
<evidence type="ECO:0000256" key="2">
    <source>
        <dbReference type="ARBA" id="ARBA00023015"/>
    </source>
</evidence>
<dbReference type="InterPro" id="IPR005119">
    <property type="entry name" value="LysR_subst-bd"/>
</dbReference>
<gene>
    <name evidence="6" type="ORF">GQE99_18235</name>
</gene>
<dbReference type="Pfam" id="PF03466">
    <property type="entry name" value="LysR_substrate"/>
    <property type="match status" value="1"/>
</dbReference>
<keyword evidence="2" id="KW-0805">Transcription regulation</keyword>
<evidence type="ECO:0000313" key="6">
    <source>
        <dbReference type="EMBL" id="MZR14963.1"/>
    </source>
</evidence>
<dbReference type="SUPFAM" id="SSF46785">
    <property type="entry name" value="Winged helix' DNA-binding domain"/>
    <property type="match status" value="1"/>
</dbReference>
<dbReference type="EMBL" id="WTUX01000019">
    <property type="protein sequence ID" value="MZR14963.1"/>
    <property type="molecule type" value="Genomic_DNA"/>
</dbReference>
<comment type="caution">
    <text evidence="6">The sequence shown here is derived from an EMBL/GenBank/DDBJ whole genome shotgun (WGS) entry which is preliminary data.</text>
</comment>
<organism evidence="6 7">
    <name type="scientific">Maritimibacter harenae</name>
    <dbReference type="NCBI Taxonomy" id="2606218"/>
    <lineage>
        <taxon>Bacteria</taxon>
        <taxon>Pseudomonadati</taxon>
        <taxon>Pseudomonadota</taxon>
        <taxon>Alphaproteobacteria</taxon>
        <taxon>Rhodobacterales</taxon>
        <taxon>Roseobacteraceae</taxon>
        <taxon>Maritimibacter</taxon>
    </lineage>
</organism>
<evidence type="ECO:0000313" key="7">
    <source>
        <dbReference type="Proteomes" id="UP000467322"/>
    </source>
</evidence>
<keyword evidence="3" id="KW-0238">DNA-binding</keyword>
<keyword evidence="7" id="KW-1185">Reference proteome</keyword>
<dbReference type="PANTHER" id="PTHR30126">
    <property type="entry name" value="HTH-TYPE TRANSCRIPTIONAL REGULATOR"/>
    <property type="match status" value="1"/>
</dbReference>
<dbReference type="GO" id="GO:0000976">
    <property type="term" value="F:transcription cis-regulatory region binding"/>
    <property type="evidence" value="ECO:0007669"/>
    <property type="project" value="TreeGrafter"/>
</dbReference>